<name>A0A1F6D0P4_9BACT</name>
<evidence type="ECO:0000313" key="2">
    <source>
        <dbReference type="Proteomes" id="UP000177659"/>
    </source>
</evidence>
<evidence type="ECO:0000313" key="1">
    <source>
        <dbReference type="EMBL" id="OGG54988.1"/>
    </source>
</evidence>
<protein>
    <submittedName>
        <fullName evidence="1">Uncharacterized protein</fullName>
    </submittedName>
</protein>
<reference evidence="1 2" key="1">
    <citation type="journal article" date="2016" name="Nat. Commun.">
        <title>Thousands of microbial genomes shed light on interconnected biogeochemical processes in an aquifer system.</title>
        <authorList>
            <person name="Anantharaman K."/>
            <person name="Brown C.T."/>
            <person name="Hug L.A."/>
            <person name="Sharon I."/>
            <person name="Castelle C.J."/>
            <person name="Probst A.J."/>
            <person name="Thomas B.C."/>
            <person name="Singh A."/>
            <person name="Wilkins M.J."/>
            <person name="Karaoz U."/>
            <person name="Brodie E.L."/>
            <person name="Williams K.H."/>
            <person name="Hubbard S.S."/>
            <person name="Banfield J.F."/>
        </authorList>
    </citation>
    <scope>NUCLEOTIDE SEQUENCE [LARGE SCALE GENOMIC DNA]</scope>
</reference>
<dbReference type="Proteomes" id="UP000177659">
    <property type="component" value="Unassembled WGS sequence"/>
</dbReference>
<proteinExistence type="predicted"/>
<accession>A0A1F6D0P4</accession>
<dbReference type="EMBL" id="MFLC01000025">
    <property type="protein sequence ID" value="OGG54988.1"/>
    <property type="molecule type" value="Genomic_DNA"/>
</dbReference>
<sequence length="166" mass="19194">MLKNWKAICKLPDSHFCLFMASVEKPNLLEGLQRGFPELFCEEEQNPKIPISHFDAYLEDTSTFLEKREDDGFLSAEDLCRCLHIPVITLISEEEKKQFKNNKDPIIPEGLKQSLADLEHDSYNPDRELMKIIYEGIPCLVWLHVKDDCVVFSPASCFDLEEEEGK</sequence>
<organism evidence="1 2">
    <name type="scientific">Candidatus Kaiserbacteria bacterium RIFCSPHIGHO2_02_FULL_49_11</name>
    <dbReference type="NCBI Taxonomy" id="1798489"/>
    <lineage>
        <taxon>Bacteria</taxon>
        <taxon>Candidatus Kaiseribacteriota</taxon>
    </lineage>
</organism>
<gene>
    <name evidence="1" type="ORF">A3D62_02995</name>
</gene>
<comment type="caution">
    <text evidence="1">The sequence shown here is derived from an EMBL/GenBank/DDBJ whole genome shotgun (WGS) entry which is preliminary data.</text>
</comment>
<dbReference type="AlphaFoldDB" id="A0A1F6D0P4"/>